<organism evidence="2 3">
    <name type="scientific">Araneus ventricosus</name>
    <name type="common">Orbweaver spider</name>
    <name type="synonym">Epeira ventricosa</name>
    <dbReference type="NCBI Taxonomy" id="182803"/>
    <lineage>
        <taxon>Eukaryota</taxon>
        <taxon>Metazoa</taxon>
        <taxon>Ecdysozoa</taxon>
        <taxon>Arthropoda</taxon>
        <taxon>Chelicerata</taxon>
        <taxon>Arachnida</taxon>
        <taxon>Araneae</taxon>
        <taxon>Araneomorphae</taxon>
        <taxon>Entelegynae</taxon>
        <taxon>Araneoidea</taxon>
        <taxon>Araneidae</taxon>
        <taxon>Araneus</taxon>
    </lineage>
</organism>
<dbReference type="EMBL" id="BGPR01000026">
    <property type="protein sequence ID" value="GBL81721.1"/>
    <property type="molecule type" value="Genomic_DNA"/>
</dbReference>
<dbReference type="PANTHER" id="PTHR46060">
    <property type="entry name" value="MARINER MOS1 TRANSPOSASE-LIKE PROTEIN"/>
    <property type="match status" value="1"/>
</dbReference>
<dbReference type="OrthoDB" id="6623636at2759"/>
<dbReference type="Gene3D" id="1.10.10.1450">
    <property type="match status" value="1"/>
</dbReference>
<protein>
    <recommendedName>
        <fullName evidence="1">Mos1 transposase HTH domain-containing protein</fullName>
    </recommendedName>
</protein>
<proteinExistence type="predicted"/>
<dbReference type="InterPro" id="IPR052709">
    <property type="entry name" value="Transposase-MT_Hybrid"/>
</dbReference>
<reference evidence="2 3" key="1">
    <citation type="journal article" date="2019" name="Sci. Rep.">
        <title>Orb-weaving spider Araneus ventricosus genome elucidates the spidroin gene catalogue.</title>
        <authorList>
            <person name="Kono N."/>
            <person name="Nakamura H."/>
            <person name="Ohtoshi R."/>
            <person name="Moran D.A.P."/>
            <person name="Shinohara A."/>
            <person name="Yoshida Y."/>
            <person name="Fujiwara M."/>
            <person name="Mori M."/>
            <person name="Tomita M."/>
            <person name="Arakawa K."/>
        </authorList>
    </citation>
    <scope>NUCLEOTIDE SEQUENCE [LARGE SCALE GENOMIC DNA]</scope>
</reference>
<name>A0A4Y2AP92_ARAVE</name>
<evidence type="ECO:0000313" key="2">
    <source>
        <dbReference type="EMBL" id="GBL81721.1"/>
    </source>
</evidence>
<dbReference type="AlphaFoldDB" id="A0A4Y2AP92"/>
<feature type="domain" description="Mos1 transposase HTH" evidence="1">
    <location>
        <begin position="14"/>
        <end position="58"/>
    </location>
</feature>
<evidence type="ECO:0000313" key="3">
    <source>
        <dbReference type="Proteomes" id="UP000499080"/>
    </source>
</evidence>
<dbReference type="InterPro" id="IPR041426">
    <property type="entry name" value="Mos1_HTH"/>
</dbReference>
<dbReference type="Proteomes" id="UP000499080">
    <property type="component" value="Unassembled WGS sequence"/>
</dbReference>
<accession>A0A4Y2AP92</accession>
<comment type="caution">
    <text evidence="2">The sequence shown here is derived from an EMBL/GenBank/DDBJ whole genome shotgun (WGS) entry which is preliminary data.</text>
</comment>
<gene>
    <name evidence="2" type="ORF">AVEN_93496_1</name>
</gene>
<dbReference type="PANTHER" id="PTHR46060:SF1">
    <property type="entry name" value="MARINER MOS1 TRANSPOSASE-LIKE PROTEIN"/>
    <property type="match status" value="1"/>
</dbReference>
<sequence length="128" mass="14707">MFKTIADPADCEMRSVIRFLNAKKVKPAEIHRQLVEIYGENVMTDGMIRKWVRQFNDGRTNIHDGVGDLLLSMMRDFRGRRLDSDDDAESGVQQWPSSLAASFFEEGIDKLVSRYDKCLNNGSNYVEK</sequence>
<dbReference type="Pfam" id="PF17906">
    <property type="entry name" value="HTH_48"/>
    <property type="match status" value="1"/>
</dbReference>
<keyword evidence="3" id="KW-1185">Reference proteome</keyword>
<evidence type="ECO:0000259" key="1">
    <source>
        <dbReference type="Pfam" id="PF17906"/>
    </source>
</evidence>